<comment type="caution">
    <text evidence="1">The sequence shown here is derived from an EMBL/GenBank/DDBJ whole genome shotgun (WGS) entry which is preliminary data.</text>
</comment>
<reference evidence="1" key="2">
    <citation type="submission" date="2021-09" db="EMBL/GenBank/DDBJ databases">
        <authorList>
            <person name="Jia N."/>
            <person name="Wang J."/>
            <person name="Shi W."/>
            <person name="Du L."/>
            <person name="Sun Y."/>
            <person name="Zhan W."/>
            <person name="Jiang J."/>
            <person name="Wang Q."/>
            <person name="Zhang B."/>
            <person name="Ji P."/>
            <person name="Sakyi L.B."/>
            <person name="Cui X."/>
            <person name="Yuan T."/>
            <person name="Jiang B."/>
            <person name="Yang W."/>
            <person name="Lam T.T.-Y."/>
            <person name="Chang Q."/>
            <person name="Ding S."/>
            <person name="Wang X."/>
            <person name="Zhu J."/>
            <person name="Ruan X."/>
            <person name="Zhao L."/>
            <person name="Wei J."/>
            <person name="Que T."/>
            <person name="Du C."/>
            <person name="Cheng J."/>
            <person name="Dai P."/>
            <person name="Han X."/>
            <person name="Huang E."/>
            <person name="Gao Y."/>
            <person name="Liu J."/>
            <person name="Shao H."/>
            <person name="Ye R."/>
            <person name="Li L."/>
            <person name="Wei W."/>
            <person name="Wang X."/>
            <person name="Wang C."/>
            <person name="Huo Q."/>
            <person name="Li W."/>
            <person name="Guo W."/>
            <person name="Chen H."/>
            <person name="Chen S."/>
            <person name="Zhou L."/>
            <person name="Zhou L."/>
            <person name="Ni X."/>
            <person name="Tian J."/>
            <person name="Zhou Y."/>
            <person name="Sheng Y."/>
            <person name="Liu T."/>
            <person name="Pan Y."/>
            <person name="Xia L."/>
            <person name="Li J."/>
            <person name="Zhao F."/>
            <person name="Cao W."/>
        </authorList>
    </citation>
    <scope>NUCLEOTIDE SEQUENCE</scope>
    <source>
        <strain evidence="1">Rmic-2018</strain>
        <tissue evidence="1">Larvae</tissue>
    </source>
</reference>
<reference evidence="1" key="1">
    <citation type="journal article" date="2020" name="Cell">
        <title>Large-Scale Comparative Analyses of Tick Genomes Elucidate Their Genetic Diversity and Vector Capacities.</title>
        <authorList>
            <consortium name="Tick Genome and Microbiome Consortium (TIGMIC)"/>
            <person name="Jia N."/>
            <person name="Wang J."/>
            <person name="Shi W."/>
            <person name="Du L."/>
            <person name="Sun Y."/>
            <person name="Zhan W."/>
            <person name="Jiang J.F."/>
            <person name="Wang Q."/>
            <person name="Zhang B."/>
            <person name="Ji P."/>
            <person name="Bell-Sakyi L."/>
            <person name="Cui X.M."/>
            <person name="Yuan T.T."/>
            <person name="Jiang B.G."/>
            <person name="Yang W.F."/>
            <person name="Lam T.T."/>
            <person name="Chang Q.C."/>
            <person name="Ding S.J."/>
            <person name="Wang X.J."/>
            <person name="Zhu J.G."/>
            <person name="Ruan X.D."/>
            <person name="Zhao L."/>
            <person name="Wei J.T."/>
            <person name="Ye R.Z."/>
            <person name="Que T.C."/>
            <person name="Du C.H."/>
            <person name="Zhou Y.H."/>
            <person name="Cheng J.X."/>
            <person name="Dai P.F."/>
            <person name="Guo W.B."/>
            <person name="Han X.H."/>
            <person name="Huang E.J."/>
            <person name="Li L.F."/>
            <person name="Wei W."/>
            <person name="Gao Y.C."/>
            <person name="Liu J.Z."/>
            <person name="Shao H.Z."/>
            <person name="Wang X."/>
            <person name="Wang C.C."/>
            <person name="Yang T.C."/>
            <person name="Huo Q.B."/>
            <person name="Li W."/>
            <person name="Chen H.Y."/>
            <person name="Chen S.E."/>
            <person name="Zhou L.G."/>
            <person name="Ni X.B."/>
            <person name="Tian J.H."/>
            <person name="Sheng Y."/>
            <person name="Liu T."/>
            <person name="Pan Y.S."/>
            <person name="Xia L.Y."/>
            <person name="Li J."/>
            <person name="Zhao F."/>
            <person name="Cao W.C."/>
        </authorList>
    </citation>
    <scope>NUCLEOTIDE SEQUENCE</scope>
    <source>
        <strain evidence="1">Rmic-2018</strain>
    </source>
</reference>
<organism evidence="1 2">
    <name type="scientific">Rhipicephalus microplus</name>
    <name type="common">Cattle tick</name>
    <name type="synonym">Boophilus microplus</name>
    <dbReference type="NCBI Taxonomy" id="6941"/>
    <lineage>
        <taxon>Eukaryota</taxon>
        <taxon>Metazoa</taxon>
        <taxon>Ecdysozoa</taxon>
        <taxon>Arthropoda</taxon>
        <taxon>Chelicerata</taxon>
        <taxon>Arachnida</taxon>
        <taxon>Acari</taxon>
        <taxon>Parasitiformes</taxon>
        <taxon>Ixodida</taxon>
        <taxon>Ixodoidea</taxon>
        <taxon>Ixodidae</taxon>
        <taxon>Rhipicephalinae</taxon>
        <taxon>Rhipicephalus</taxon>
        <taxon>Boophilus</taxon>
    </lineage>
</organism>
<protein>
    <submittedName>
        <fullName evidence="1">Uncharacterized protein</fullName>
    </submittedName>
</protein>
<accession>A0A9J6D1D4</accession>
<proteinExistence type="predicted"/>
<dbReference type="AlphaFoldDB" id="A0A9J6D1D4"/>
<evidence type="ECO:0000313" key="1">
    <source>
        <dbReference type="EMBL" id="KAH7977113.1"/>
    </source>
</evidence>
<keyword evidence="2" id="KW-1185">Reference proteome</keyword>
<dbReference type="EMBL" id="JABSTU010002922">
    <property type="protein sequence ID" value="KAH7977113.1"/>
    <property type="molecule type" value="Genomic_DNA"/>
</dbReference>
<sequence>MDEVCKVLVNRDALQDRVKHVLHSRVVKDNLQKFTTILLKESAILQFFRSFKDEPFLTICAKSTACTESGTSCWFTMDELDAVNLGNTFSVETNQRDEDADMGLPLADVRRRIAASTSVTAKICRSTSKEPRLGIDDVNRHATKCQHHGLQNQTRTAPVSRAYLPADPQGAGSYPGCGGCISDGGGNVVGPCAQIWVHVKEPQVV</sequence>
<gene>
    <name evidence="1" type="ORF">HPB51_027029</name>
</gene>
<evidence type="ECO:0000313" key="2">
    <source>
        <dbReference type="Proteomes" id="UP000821866"/>
    </source>
</evidence>
<dbReference type="Proteomes" id="UP000821866">
    <property type="component" value="Unassembled WGS sequence"/>
</dbReference>
<name>A0A9J6D1D4_RHIMP</name>